<dbReference type="AlphaFoldDB" id="A0A5M3X574"/>
<gene>
    <name evidence="2" type="ORF">Amac_083980</name>
</gene>
<organism evidence="2 3">
    <name type="scientific">Acrocarpospora macrocephala</name>
    <dbReference type="NCBI Taxonomy" id="150177"/>
    <lineage>
        <taxon>Bacteria</taxon>
        <taxon>Bacillati</taxon>
        <taxon>Actinomycetota</taxon>
        <taxon>Actinomycetes</taxon>
        <taxon>Streptosporangiales</taxon>
        <taxon>Streptosporangiaceae</taxon>
        <taxon>Acrocarpospora</taxon>
    </lineage>
</organism>
<dbReference type="Gene3D" id="3.10.490.10">
    <property type="entry name" value="Gamma-glutamyl cyclotransferase-like"/>
    <property type="match status" value="1"/>
</dbReference>
<comment type="caution">
    <text evidence="2">The sequence shown here is derived from an EMBL/GenBank/DDBJ whole genome shotgun (WGS) entry which is preliminary data.</text>
</comment>
<dbReference type="Pfam" id="PF21986">
    <property type="entry name" value="AH_C"/>
    <property type="match status" value="1"/>
</dbReference>
<dbReference type="InterPro" id="IPR036568">
    <property type="entry name" value="GGCT-like_sf"/>
</dbReference>
<dbReference type="InterPro" id="IPR013024">
    <property type="entry name" value="GGCT-like"/>
</dbReference>
<keyword evidence="3" id="KW-1185">Reference proteome</keyword>
<dbReference type="InterPro" id="IPR053844">
    <property type="entry name" value="AH_C"/>
</dbReference>
<dbReference type="Proteomes" id="UP000331127">
    <property type="component" value="Unassembled WGS sequence"/>
</dbReference>
<evidence type="ECO:0000313" key="3">
    <source>
        <dbReference type="Proteomes" id="UP000331127"/>
    </source>
</evidence>
<name>A0A5M3X574_9ACTN</name>
<dbReference type="RefSeq" id="WP_218041606.1">
    <property type="nucleotide sequence ID" value="NZ_BAAAHL010000007.1"/>
</dbReference>
<feature type="domain" description="Allophanate hydrolase C-terminal" evidence="1">
    <location>
        <begin position="1"/>
        <end position="121"/>
    </location>
</feature>
<dbReference type="SUPFAM" id="SSF110857">
    <property type="entry name" value="Gamma-glutamyl cyclotransferase-like"/>
    <property type="match status" value="1"/>
</dbReference>
<evidence type="ECO:0000259" key="1">
    <source>
        <dbReference type="Pfam" id="PF21986"/>
    </source>
</evidence>
<accession>A0A5M3X574</accession>
<keyword evidence="2" id="KW-0808">Transferase</keyword>
<proteinExistence type="predicted"/>
<protein>
    <submittedName>
        <fullName evidence="2">Gamma-glutamylcyclotransferase</fullName>
    </submittedName>
</protein>
<dbReference type="CDD" id="cd06661">
    <property type="entry name" value="GGCT_like"/>
    <property type="match status" value="1"/>
</dbReference>
<sequence length="126" mass="13667">MRMFVNGQAMSGGSLNTALSGARLLGPAETAPRYRFYSVRDEFPGLHPVRDDGVAVPGELYEVTYEILRDELLPREPPELELTVIELSDGSGCLSMRMREESLTAPGVTDISAAGGWRAHMAASAR</sequence>
<dbReference type="EMBL" id="BLAE01000064">
    <property type="protein sequence ID" value="GES14801.1"/>
    <property type="molecule type" value="Genomic_DNA"/>
</dbReference>
<evidence type="ECO:0000313" key="2">
    <source>
        <dbReference type="EMBL" id="GES14801.1"/>
    </source>
</evidence>
<reference evidence="2 3" key="1">
    <citation type="submission" date="2019-10" db="EMBL/GenBank/DDBJ databases">
        <title>Whole genome shotgun sequence of Acrocarpospora macrocephala NBRC 16266.</title>
        <authorList>
            <person name="Ichikawa N."/>
            <person name="Kimura A."/>
            <person name="Kitahashi Y."/>
            <person name="Komaki H."/>
            <person name="Oguchi A."/>
        </authorList>
    </citation>
    <scope>NUCLEOTIDE SEQUENCE [LARGE SCALE GENOMIC DNA]</scope>
    <source>
        <strain evidence="2 3">NBRC 16266</strain>
    </source>
</reference>
<dbReference type="GO" id="GO:0016740">
    <property type="term" value="F:transferase activity"/>
    <property type="evidence" value="ECO:0007669"/>
    <property type="project" value="UniProtKB-KW"/>
</dbReference>